<dbReference type="SUPFAM" id="SSF143517">
    <property type="entry name" value="TRCF domain-like"/>
    <property type="match status" value="1"/>
</dbReference>
<dbReference type="InterPro" id="IPR027417">
    <property type="entry name" value="P-loop_NTPase"/>
</dbReference>
<accession>A0A1M5SWI0</accession>
<dbReference type="GO" id="GO:0005524">
    <property type="term" value="F:ATP binding"/>
    <property type="evidence" value="ECO:0007669"/>
    <property type="project" value="UniProtKB-UniRule"/>
</dbReference>
<dbReference type="Pfam" id="PF17757">
    <property type="entry name" value="UvrB_inter"/>
    <property type="match status" value="1"/>
</dbReference>
<evidence type="ECO:0000256" key="6">
    <source>
        <dbReference type="ARBA" id="ARBA00022806"/>
    </source>
</evidence>
<evidence type="ECO:0000256" key="2">
    <source>
        <dbReference type="ARBA" id="ARBA00022490"/>
    </source>
</evidence>
<dbReference type="GO" id="GO:0006355">
    <property type="term" value="P:regulation of DNA-templated transcription"/>
    <property type="evidence" value="ECO:0007669"/>
    <property type="project" value="UniProtKB-UniRule"/>
</dbReference>
<dbReference type="InterPro" id="IPR005118">
    <property type="entry name" value="TRCF_C"/>
</dbReference>
<dbReference type="GO" id="GO:0000716">
    <property type="term" value="P:transcription-coupled nucleotide-excision repair, DNA damage recognition"/>
    <property type="evidence" value="ECO:0007669"/>
    <property type="project" value="UniProtKB-UniRule"/>
</dbReference>
<evidence type="ECO:0000259" key="15">
    <source>
        <dbReference type="PROSITE" id="PS51194"/>
    </source>
</evidence>
<feature type="domain" description="Helicase ATP-binding" evidence="14">
    <location>
        <begin position="666"/>
        <end position="827"/>
    </location>
</feature>
<dbReference type="PANTHER" id="PTHR47964:SF1">
    <property type="entry name" value="ATP-DEPENDENT DNA HELICASE HOMOLOG RECG, CHLOROPLASTIC"/>
    <property type="match status" value="1"/>
</dbReference>
<evidence type="ECO:0000256" key="11">
    <source>
        <dbReference type="ARBA" id="ARBA00061399"/>
    </source>
</evidence>
<evidence type="ECO:0000256" key="3">
    <source>
        <dbReference type="ARBA" id="ARBA00022741"/>
    </source>
</evidence>
<dbReference type="Gene3D" id="2.40.10.170">
    <property type="match status" value="1"/>
</dbReference>
<reference evidence="17" key="1">
    <citation type="submission" date="2016-11" db="EMBL/GenBank/DDBJ databases">
        <authorList>
            <person name="Varghese N."/>
            <person name="Submissions S."/>
        </authorList>
    </citation>
    <scope>NUCLEOTIDE SEQUENCE [LARGE SCALE GENOMIC DNA]</scope>
    <source>
        <strain evidence="17">DSM 13643</strain>
    </source>
</reference>
<evidence type="ECO:0000256" key="13">
    <source>
        <dbReference type="HAMAP-Rule" id="MF_00969"/>
    </source>
</evidence>
<evidence type="ECO:0000256" key="9">
    <source>
        <dbReference type="ARBA" id="ARBA00023204"/>
    </source>
</evidence>
<evidence type="ECO:0000256" key="8">
    <source>
        <dbReference type="ARBA" id="ARBA00023125"/>
    </source>
</evidence>
<dbReference type="Pfam" id="PF03461">
    <property type="entry name" value="TRCF"/>
    <property type="match status" value="1"/>
</dbReference>
<dbReference type="InterPro" id="IPR004576">
    <property type="entry name" value="Mfd"/>
</dbReference>
<evidence type="ECO:0000256" key="4">
    <source>
        <dbReference type="ARBA" id="ARBA00022763"/>
    </source>
</evidence>
<dbReference type="InterPro" id="IPR011545">
    <property type="entry name" value="DEAD/DEAH_box_helicase_dom"/>
</dbReference>
<dbReference type="InterPro" id="IPR037235">
    <property type="entry name" value="TRCF-like_C_D7"/>
</dbReference>
<dbReference type="Gene3D" id="3.40.50.300">
    <property type="entry name" value="P-loop containing nucleotide triphosphate hydrolases"/>
    <property type="match status" value="2"/>
</dbReference>
<dbReference type="Pfam" id="PF00270">
    <property type="entry name" value="DEAD"/>
    <property type="match status" value="1"/>
</dbReference>
<dbReference type="SMART" id="SM01058">
    <property type="entry name" value="CarD_TRCF"/>
    <property type="match status" value="1"/>
</dbReference>
<keyword evidence="5 13" id="KW-0378">Hydrolase</keyword>
<dbReference type="SUPFAM" id="SSF141259">
    <property type="entry name" value="CarD-like"/>
    <property type="match status" value="1"/>
</dbReference>
<evidence type="ECO:0000256" key="1">
    <source>
        <dbReference type="ARBA" id="ARBA00004496"/>
    </source>
</evidence>
<dbReference type="FunFam" id="3.40.50.300:FF:000546">
    <property type="entry name" value="Transcription-repair-coupling factor"/>
    <property type="match status" value="1"/>
</dbReference>
<dbReference type="EMBL" id="FQXO01000015">
    <property type="protein sequence ID" value="SHH42864.1"/>
    <property type="molecule type" value="Genomic_DNA"/>
</dbReference>
<organism evidence="16 17">
    <name type="scientific">Caloranaerobacter azorensis DSM 13643</name>
    <dbReference type="NCBI Taxonomy" id="1121264"/>
    <lineage>
        <taxon>Bacteria</taxon>
        <taxon>Bacillati</taxon>
        <taxon>Bacillota</taxon>
        <taxon>Tissierellia</taxon>
        <taxon>Tissierellales</taxon>
        <taxon>Thermohalobacteraceae</taxon>
        <taxon>Caloranaerobacter</taxon>
    </lineage>
</organism>
<dbReference type="PROSITE" id="PS51194">
    <property type="entry name" value="HELICASE_CTER"/>
    <property type="match status" value="1"/>
</dbReference>
<comment type="similarity">
    <text evidence="11 13">In the C-terminal section; belongs to the helicase family. RecG subfamily.</text>
</comment>
<evidence type="ECO:0000256" key="7">
    <source>
        <dbReference type="ARBA" id="ARBA00022840"/>
    </source>
</evidence>
<dbReference type="CDD" id="cd17991">
    <property type="entry name" value="DEXHc_TRCF"/>
    <property type="match status" value="1"/>
</dbReference>
<keyword evidence="17" id="KW-1185">Reference proteome</keyword>
<dbReference type="Pfam" id="PF02559">
    <property type="entry name" value="CarD_TRCF_RID"/>
    <property type="match status" value="1"/>
</dbReference>
<evidence type="ECO:0000313" key="17">
    <source>
        <dbReference type="Proteomes" id="UP000183967"/>
    </source>
</evidence>
<evidence type="ECO:0000256" key="10">
    <source>
        <dbReference type="ARBA" id="ARBA00061104"/>
    </source>
</evidence>
<sequence length="1200" mass="139182">MSVISPGFAWAKVAVKKELISLFLDVFINSLKNSKQYNELIEFINNRKYPVSLYGLSEESLSHICYGLNQHTGRQVLIVTYNELRAKKIVEDLKLFSSKGVELFPQREVVFYNVDAYSHGILYQRLRVIDKLIEGKPIIVVASIESIMDKVFNKEILSKYKAVLRYGDKIDLEELIKNLNILGYERVDMIEGKGQFSIRGGIVDFYPITLENPVRIELFDDEIDSIRTFDIKTQRSIENVSEVKIGPVKEIILEDEYREEIVKRIEDDLTKTIKRMSDEKDSQLMIQKLTEKFKHYIELVNSGLNFDNIEPLIPYFPVEYKSIVDYFAESALMIIDEPQRIEEKADTYLKSFRNKFLDFFERGEVLPKQESIYYDFDSLKEKLSQRPCIVSTGLRKTSNIFEIKAAVNIISKSMQSFHNKIEFLVNELKNLKYRGYKIIILSGVEDRGKRLVETLSEYGIECSFIDNRNVEIKSGQIFVLAGTISSGFEYPDLKFTIISDKEIYGKSKKKRVKRYSKDTKRITSFTDLKPGDYVVHETHGIGVYVGIEQLKVQGVKKDYLSIKYSGKDRLYVPVDQMDLIQKYIGADSIKPKVNKLGTGEWIKTKQKAKKAIENMAKELLELYAKRQTTKGFAFSKDQPWQKQFEDLFPYEETSDQLKCIEEIKRDMEKDKPMDRLLCGDVGYGKTEVALRAVFKAVMDGKQVAFLVPTTILAQQHYNTIKERFSQFPVKVDMLSRFRTPTHQKKILRDLKSGNLDIVVGTHRLLSNDVKFKDLGLLIIDEEQRFGVKHKETLKKLKESIDVLTLTATPIPRTLHMALVGIRDMSVIDEPPEERYPVQTYVMEYNESIIRDAIIKELNRDGQVYFVYNRVQDIQQMAARLKKLVPEARIVVGHGQMSERQLERVMIDFLKREYDILVCTTIIETGLDISNVNTLIVYDSDKMGLSQLYQLRGRVGRSDRIAYAYFTYEKDKVLSEVAEKRLKAIKEFTEFGSGFKIAMRDLEIRGAGNLLGPEQHGHMASIGYDLYVKYLDETIKKLKGEIREEDIETTIELNVDGYIPRYYIANEEQKIEIYKKISSIQSREDLVDVQEEIMDRFGDIPKEVDNLLKISLIKSMCKKAKISSLTQIDNYIKIEFVKPDAITPQLINELLNSFGRRMSFDISKTPHIKYRLMKRMQEDILREVERVIQKISSFHEGQIDI</sequence>
<dbReference type="InterPro" id="IPR003711">
    <property type="entry name" value="CarD-like/TRCF_RID"/>
</dbReference>
<evidence type="ECO:0000256" key="5">
    <source>
        <dbReference type="ARBA" id="ARBA00022801"/>
    </source>
</evidence>
<name>A0A1M5SWI0_9FIRM</name>
<keyword evidence="4 13" id="KW-0227">DNA damage</keyword>
<dbReference type="SMART" id="SM00490">
    <property type="entry name" value="HELICc"/>
    <property type="match status" value="1"/>
</dbReference>
<dbReference type="HAMAP" id="MF_00969">
    <property type="entry name" value="TRCF"/>
    <property type="match status" value="1"/>
</dbReference>
<dbReference type="InterPro" id="IPR001650">
    <property type="entry name" value="Helicase_C-like"/>
</dbReference>
<keyword evidence="3 13" id="KW-0547">Nucleotide-binding</keyword>
<dbReference type="EC" id="3.6.4.-" evidence="13"/>
<dbReference type="GO" id="GO:0003678">
    <property type="term" value="F:DNA helicase activity"/>
    <property type="evidence" value="ECO:0007669"/>
    <property type="project" value="TreeGrafter"/>
</dbReference>
<dbReference type="GO" id="GO:0003684">
    <property type="term" value="F:damaged DNA binding"/>
    <property type="evidence" value="ECO:0007669"/>
    <property type="project" value="InterPro"/>
</dbReference>
<keyword evidence="9 13" id="KW-0234">DNA repair</keyword>
<protein>
    <recommendedName>
        <fullName evidence="12 13">Transcription-repair-coupling factor</fullName>
        <shortName evidence="13">TRCF</shortName>
        <ecNumber evidence="13">3.6.4.-</ecNumber>
    </recommendedName>
</protein>
<comment type="subcellular location">
    <subcellularLocation>
        <location evidence="1 13">Cytoplasm</location>
    </subcellularLocation>
</comment>
<gene>
    <name evidence="13" type="primary">mfd</name>
    <name evidence="16" type="ORF">SAMN02745135_00780</name>
</gene>
<dbReference type="InterPro" id="IPR041471">
    <property type="entry name" value="UvrB_inter"/>
</dbReference>
<dbReference type="OrthoDB" id="9804325at2"/>
<dbReference type="InterPro" id="IPR014001">
    <property type="entry name" value="Helicase_ATP-bd"/>
</dbReference>
<keyword evidence="7 13" id="KW-0067">ATP-binding</keyword>
<evidence type="ECO:0000259" key="14">
    <source>
        <dbReference type="PROSITE" id="PS51192"/>
    </source>
</evidence>
<dbReference type="SMART" id="SM00982">
    <property type="entry name" value="TRCF"/>
    <property type="match status" value="1"/>
</dbReference>
<keyword evidence="8 13" id="KW-0238">DNA-binding</keyword>
<dbReference type="InterPro" id="IPR036101">
    <property type="entry name" value="CarD-like/TRCF_RID_sf"/>
</dbReference>
<dbReference type="SMART" id="SM00487">
    <property type="entry name" value="DEXDc"/>
    <property type="match status" value="1"/>
</dbReference>
<dbReference type="NCBIfam" id="TIGR00580">
    <property type="entry name" value="mfd"/>
    <property type="match status" value="1"/>
</dbReference>
<comment type="function">
    <text evidence="13">Couples transcription and DNA repair by recognizing RNA polymerase (RNAP) stalled at DNA lesions. Mediates ATP-dependent release of RNAP and its truncated transcript from the DNA, and recruitment of nucleotide excision repair machinery to the damaged site.</text>
</comment>
<dbReference type="Proteomes" id="UP000183967">
    <property type="component" value="Unassembled WGS sequence"/>
</dbReference>
<dbReference type="Gene3D" id="3.30.2060.10">
    <property type="entry name" value="Penicillin-binding protein 1b domain"/>
    <property type="match status" value="1"/>
</dbReference>
<dbReference type="SUPFAM" id="SSF52540">
    <property type="entry name" value="P-loop containing nucleoside triphosphate hydrolases"/>
    <property type="match status" value="4"/>
</dbReference>
<evidence type="ECO:0000313" key="16">
    <source>
        <dbReference type="EMBL" id="SHH42864.1"/>
    </source>
</evidence>
<dbReference type="GO" id="GO:0005737">
    <property type="term" value="C:cytoplasm"/>
    <property type="evidence" value="ECO:0007669"/>
    <property type="project" value="UniProtKB-SubCell"/>
</dbReference>
<dbReference type="AlphaFoldDB" id="A0A1M5SWI0"/>
<dbReference type="Gene3D" id="3.40.50.11180">
    <property type="match status" value="1"/>
</dbReference>
<dbReference type="GO" id="GO:0016787">
    <property type="term" value="F:hydrolase activity"/>
    <property type="evidence" value="ECO:0007669"/>
    <property type="project" value="UniProtKB-KW"/>
</dbReference>
<comment type="similarity">
    <text evidence="10 13">In the N-terminal section; belongs to the UvrB family.</text>
</comment>
<dbReference type="InterPro" id="IPR047112">
    <property type="entry name" value="RecG/Mfd"/>
</dbReference>
<evidence type="ECO:0000256" key="12">
    <source>
        <dbReference type="ARBA" id="ARBA00070128"/>
    </source>
</evidence>
<dbReference type="PANTHER" id="PTHR47964">
    <property type="entry name" value="ATP-DEPENDENT DNA HELICASE HOMOLOG RECG, CHLOROPLASTIC"/>
    <property type="match status" value="1"/>
</dbReference>
<dbReference type="PROSITE" id="PS51192">
    <property type="entry name" value="HELICASE_ATP_BIND_1"/>
    <property type="match status" value="1"/>
</dbReference>
<keyword evidence="2 13" id="KW-0963">Cytoplasm</keyword>
<feature type="domain" description="Helicase C-terminal" evidence="15">
    <location>
        <begin position="848"/>
        <end position="1002"/>
    </location>
</feature>
<keyword evidence="6" id="KW-0347">Helicase</keyword>
<proteinExistence type="inferred from homology"/>
<dbReference type="Gene3D" id="3.90.1150.50">
    <property type="entry name" value="Transcription-repair-coupling factor, D7 domain"/>
    <property type="match status" value="1"/>
</dbReference>
<dbReference type="Pfam" id="PF00271">
    <property type="entry name" value="Helicase_C"/>
    <property type="match status" value="1"/>
</dbReference>